<evidence type="ECO:0000313" key="2">
    <source>
        <dbReference type="EMBL" id="MCL1047744.1"/>
    </source>
</evidence>
<accession>A0ABT0KVW0</accession>
<gene>
    <name evidence="2" type="ORF">L2737_20805</name>
</gene>
<feature type="transmembrane region" description="Helical" evidence="1">
    <location>
        <begin position="47"/>
        <end position="66"/>
    </location>
</feature>
<protein>
    <submittedName>
        <fullName evidence="2">Uncharacterized protein</fullName>
    </submittedName>
</protein>
<comment type="caution">
    <text evidence="2">The sequence shown here is derived from an EMBL/GenBank/DDBJ whole genome shotgun (WGS) entry which is preliminary data.</text>
</comment>
<organism evidence="2 3">
    <name type="scientific">Shewanella electrodiphila</name>
    <dbReference type="NCBI Taxonomy" id="934143"/>
    <lineage>
        <taxon>Bacteria</taxon>
        <taxon>Pseudomonadati</taxon>
        <taxon>Pseudomonadota</taxon>
        <taxon>Gammaproteobacteria</taxon>
        <taxon>Alteromonadales</taxon>
        <taxon>Shewanellaceae</taxon>
        <taxon>Shewanella</taxon>
    </lineage>
</organism>
<feature type="transmembrane region" description="Helical" evidence="1">
    <location>
        <begin position="20"/>
        <end position="41"/>
    </location>
</feature>
<feature type="transmembrane region" description="Helical" evidence="1">
    <location>
        <begin position="87"/>
        <end position="109"/>
    </location>
</feature>
<evidence type="ECO:0000313" key="3">
    <source>
        <dbReference type="Proteomes" id="UP001202134"/>
    </source>
</evidence>
<keyword evidence="1" id="KW-1133">Transmembrane helix</keyword>
<reference evidence="2 3" key="1">
    <citation type="submission" date="2022-01" db="EMBL/GenBank/DDBJ databases">
        <title>Whole genome-based taxonomy of the Shewanellaceae.</title>
        <authorList>
            <person name="Martin-Rodriguez A.J."/>
        </authorList>
    </citation>
    <scope>NUCLEOTIDE SEQUENCE [LARGE SCALE GENOMIC DNA]</scope>
    <source>
        <strain evidence="2 3">DSM 24955</strain>
    </source>
</reference>
<dbReference type="RefSeq" id="WP_229372340.1">
    <property type="nucleotide sequence ID" value="NZ_JAKIKU010000018.1"/>
</dbReference>
<name>A0ABT0KVW0_9GAMM</name>
<keyword evidence="1" id="KW-0812">Transmembrane</keyword>
<dbReference type="Proteomes" id="UP001202134">
    <property type="component" value="Unassembled WGS sequence"/>
</dbReference>
<proteinExistence type="predicted"/>
<keyword evidence="1" id="KW-0472">Membrane</keyword>
<dbReference type="EMBL" id="JAKIKU010000018">
    <property type="protein sequence ID" value="MCL1047744.1"/>
    <property type="molecule type" value="Genomic_DNA"/>
</dbReference>
<sequence length="138" mass="15146">MNDSMDNDWKKCNSINTIRLAKWTAAWVITLAITTFGPIFLWPENDIITVATIGGNFLVGIGMIWANKQHLASLDELQQKIQLNAMGLSLGVGLIVGISYSTLATTGIINAHAEISHLVIVMSLTYMVGIILGNRKYR</sequence>
<evidence type="ECO:0000256" key="1">
    <source>
        <dbReference type="SAM" id="Phobius"/>
    </source>
</evidence>
<keyword evidence="3" id="KW-1185">Reference proteome</keyword>
<feature type="transmembrane region" description="Helical" evidence="1">
    <location>
        <begin position="115"/>
        <end position="133"/>
    </location>
</feature>